<proteinExistence type="predicted"/>
<dbReference type="PANTHER" id="PTHR43546">
    <property type="entry name" value="UPF0173 METAL-DEPENDENT HYDROLASE MJ1163-RELATED"/>
    <property type="match status" value="1"/>
</dbReference>
<keyword evidence="6" id="KW-1185">Reference proteome</keyword>
<evidence type="ECO:0000313" key="6">
    <source>
        <dbReference type="Proteomes" id="UP001229346"/>
    </source>
</evidence>
<accession>A0ABT9U4F3</accession>
<comment type="caution">
    <text evidence="5">The sequence shown here is derived from an EMBL/GenBank/DDBJ whole genome shotgun (WGS) entry which is preliminary data.</text>
</comment>
<comment type="catalytic activity">
    <reaction evidence="3">
        <text>3',5'-cyclic UMP + H2O = UMP + H(+)</text>
        <dbReference type="Rhea" id="RHEA:70575"/>
        <dbReference type="ChEBI" id="CHEBI:15377"/>
        <dbReference type="ChEBI" id="CHEBI:15378"/>
        <dbReference type="ChEBI" id="CHEBI:57865"/>
        <dbReference type="ChEBI" id="CHEBI:184387"/>
    </reaction>
    <physiologicalReaction direction="left-to-right" evidence="3">
        <dbReference type="Rhea" id="RHEA:70576"/>
    </physiologicalReaction>
</comment>
<comment type="catalytic activity">
    <reaction evidence="1">
        <text>3',5'-cyclic CMP + H2O = CMP + H(+)</text>
        <dbReference type="Rhea" id="RHEA:72675"/>
        <dbReference type="ChEBI" id="CHEBI:15377"/>
        <dbReference type="ChEBI" id="CHEBI:15378"/>
        <dbReference type="ChEBI" id="CHEBI:58003"/>
        <dbReference type="ChEBI" id="CHEBI:60377"/>
    </reaction>
    <physiologicalReaction direction="left-to-right" evidence="1">
        <dbReference type="Rhea" id="RHEA:72676"/>
    </physiologicalReaction>
</comment>
<evidence type="ECO:0000256" key="2">
    <source>
        <dbReference type="ARBA" id="ARBA00034301"/>
    </source>
</evidence>
<dbReference type="PANTHER" id="PTHR43546:SF3">
    <property type="entry name" value="UPF0173 METAL-DEPENDENT HYDROLASE MJ1163"/>
    <property type="match status" value="1"/>
</dbReference>
<feature type="domain" description="Metallo-beta-lactamase" evidence="4">
    <location>
        <begin position="21"/>
        <end position="205"/>
    </location>
</feature>
<dbReference type="SUPFAM" id="SSF56281">
    <property type="entry name" value="Metallo-hydrolase/oxidoreductase"/>
    <property type="match status" value="1"/>
</dbReference>
<organism evidence="5 6">
    <name type="scientific">Paenibacillus harenae</name>
    <dbReference type="NCBI Taxonomy" id="306543"/>
    <lineage>
        <taxon>Bacteria</taxon>
        <taxon>Bacillati</taxon>
        <taxon>Bacillota</taxon>
        <taxon>Bacilli</taxon>
        <taxon>Bacillales</taxon>
        <taxon>Paenibacillaceae</taxon>
        <taxon>Paenibacillus</taxon>
    </lineage>
</organism>
<name>A0ABT9U4F3_PAEHA</name>
<evidence type="ECO:0000256" key="3">
    <source>
        <dbReference type="ARBA" id="ARBA00048505"/>
    </source>
</evidence>
<dbReference type="Gene3D" id="3.60.15.10">
    <property type="entry name" value="Ribonuclease Z/Hydroxyacylglutathione hydrolase-like"/>
    <property type="match status" value="1"/>
</dbReference>
<comment type="function">
    <text evidence="2">Counteracts the endogenous Pycsar antiviral defense system. Phosphodiesterase that enables metal-dependent hydrolysis of host cyclic nucleotide Pycsar defense signals such as cCMP and cUMP.</text>
</comment>
<evidence type="ECO:0000256" key="1">
    <source>
        <dbReference type="ARBA" id="ARBA00034221"/>
    </source>
</evidence>
<reference evidence="5 6" key="1">
    <citation type="submission" date="2023-07" db="EMBL/GenBank/DDBJ databases">
        <title>Sorghum-associated microbial communities from plants grown in Nebraska, USA.</title>
        <authorList>
            <person name="Schachtman D."/>
        </authorList>
    </citation>
    <scope>NUCLEOTIDE SEQUENCE [LARGE SCALE GENOMIC DNA]</scope>
    <source>
        <strain evidence="5 6">CC482</strain>
    </source>
</reference>
<dbReference type="Pfam" id="PF12706">
    <property type="entry name" value="Lactamase_B_2"/>
    <property type="match status" value="1"/>
</dbReference>
<dbReference type="EMBL" id="JAUSSU010000005">
    <property type="protein sequence ID" value="MDQ0113324.1"/>
    <property type="molecule type" value="Genomic_DNA"/>
</dbReference>
<dbReference type="InterPro" id="IPR001279">
    <property type="entry name" value="Metallo-B-lactamas"/>
</dbReference>
<dbReference type="RefSeq" id="WP_307204488.1">
    <property type="nucleotide sequence ID" value="NZ_JAUSSU010000005.1"/>
</dbReference>
<sequence length="245" mass="27055">MIIQRMPWAGIHLKYEEVSLVIDPLFEVHPKYGSIHESVYPLSDFGSVDAVLVTHLHADHFDPRSISTFYGQEIPVYVPEEAVPLARESGLKNVIGVTLGAAFHIGSFAVTPTYSIDGNGDPQVAWAVEAGGKKIIHCGDTLWHGYWWKIAEKHGPFDVAFLPVNAAVIQFPNRIHSGQPICLTPEQAVSAAKVLQAKKLVPIHFRMIHSPPFYQETSDIVARLEQSAKGVVPLHILDSKDNLTI</sequence>
<dbReference type="Proteomes" id="UP001229346">
    <property type="component" value="Unassembled WGS sequence"/>
</dbReference>
<protein>
    <submittedName>
        <fullName evidence="5">L-ascorbate metabolism protein UlaG (Beta-lactamase superfamily)</fullName>
    </submittedName>
</protein>
<gene>
    <name evidence="5" type="ORF">J2T15_002765</name>
</gene>
<dbReference type="InterPro" id="IPR050114">
    <property type="entry name" value="UPF0173_UPF0282_UlaG_hydrolase"/>
</dbReference>
<evidence type="ECO:0000313" key="5">
    <source>
        <dbReference type="EMBL" id="MDQ0113324.1"/>
    </source>
</evidence>
<dbReference type="InterPro" id="IPR036866">
    <property type="entry name" value="RibonucZ/Hydroxyglut_hydro"/>
</dbReference>
<evidence type="ECO:0000259" key="4">
    <source>
        <dbReference type="Pfam" id="PF12706"/>
    </source>
</evidence>